<gene>
    <name evidence="2" type="ordered locus">DGo_CA1012</name>
</gene>
<evidence type="ECO:0000313" key="3">
    <source>
        <dbReference type="Proteomes" id="UP000007575"/>
    </source>
</evidence>
<dbReference type="RefSeq" id="WP_014684422.1">
    <property type="nucleotide sequence ID" value="NC_017790.1"/>
</dbReference>
<reference evidence="2 3" key="1">
    <citation type="journal article" date="2012" name="PLoS ONE">
        <title>Genome sequence and transcriptome analysis of the radioresistant bacterium Deinococcus gobiensis: insights into the extreme environmental adaptations.</title>
        <authorList>
            <person name="Yuan M."/>
            <person name="Chen M."/>
            <person name="Zhang W."/>
            <person name="Lu W."/>
            <person name="Wang J."/>
            <person name="Yang M."/>
            <person name="Zhao P."/>
            <person name="Tang R."/>
            <person name="Li X."/>
            <person name="Hao Y."/>
            <person name="Zhou Z."/>
            <person name="Zhan Y."/>
            <person name="Yu H."/>
            <person name="Teng C."/>
            <person name="Yan Y."/>
            <person name="Ping S."/>
            <person name="Wang Y."/>
            <person name="Lin M."/>
        </authorList>
    </citation>
    <scope>NUCLEOTIDE SEQUENCE [LARGE SCALE GENOMIC DNA]</scope>
    <source>
        <strain evidence="2 3">I-0</strain>
    </source>
</reference>
<protein>
    <submittedName>
        <fullName evidence="2">Uncharacterized protein</fullName>
    </submittedName>
</protein>
<evidence type="ECO:0000256" key="1">
    <source>
        <dbReference type="SAM" id="MobiDB-lite"/>
    </source>
</evidence>
<accession>H8GZ91</accession>
<sequence>MTGTGHKSDEQLDVREGERGTDSQSATKYPGQNDRGGVVQDSPGVSGINMEQDQGMVDGEGNYTDTDDDVMGAARDE</sequence>
<dbReference type="EMBL" id="CP002191">
    <property type="protein sequence ID" value="AFD24939.1"/>
    <property type="molecule type" value="Genomic_DNA"/>
</dbReference>
<evidence type="ECO:0000313" key="2">
    <source>
        <dbReference type="EMBL" id="AFD24939.1"/>
    </source>
</evidence>
<dbReference type="OrthoDB" id="71022at2"/>
<dbReference type="PATRIC" id="fig|745776.4.peg.1038"/>
<proteinExistence type="predicted"/>
<name>H8GZ91_DEIGI</name>
<dbReference type="HOGENOM" id="CLU_2632264_0_0_0"/>
<feature type="compositionally biased region" description="Basic and acidic residues" evidence="1">
    <location>
        <begin position="1"/>
        <end position="21"/>
    </location>
</feature>
<dbReference type="Proteomes" id="UP000007575">
    <property type="component" value="Chromosome"/>
</dbReference>
<keyword evidence="3" id="KW-1185">Reference proteome</keyword>
<organism evidence="2 3">
    <name type="scientific">Deinococcus gobiensis (strain DSM 21396 / JCM 16679 / CGMCC 1.7299 / I-0)</name>
    <dbReference type="NCBI Taxonomy" id="745776"/>
    <lineage>
        <taxon>Bacteria</taxon>
        <taxon>Thermotogati</taxon>
        <taxon>Deinococcota</taxon>
        <taxon>Deinococci</taxon>
        <taxon>Deinococcales</taxon>
        <taxon>Deinococcaceae</taxon>
        <taxon>Deinococcus</taxon>
    </lineage>
</organism>
<dbReference type="KEGG" id="dgo:DGo_CA1012"/>
<feature type="region of interest" description="Disordered" evidence="1">
    <location>
        <begin position="1"/>
        <end position="77"/>
    </location>
</feature>
<dbReference type="AlphaFoldDB" id="H8GZ91"/>